<dbReference type="InterPro" id="IPR044968">
    <property type="entry name" value="PRD1"/>
</dbReference>
<dbReference type="EMBL" id="CM004391">
    <property type="protein sequence ID" value="OAY51241.1"/>
    <property type="molecule type" value="Genomic_DNA"/>
</dbReference>
<reference evidence="2" key="1">
    <citation type="journal article" date="2016" name="Nat. Biotechnol.">
        <title>Sequencing wild and cultivated cassava and related species reveals extensive interspecific hybridization and genetic diversity.</title>
        <authorList>
            <person name="Bredeson J.V."/>
            <person name="Lyons J.B."/>
            <person name="Prochnik S.E."/>
            <person name="Wu G.A."/>
            <person name="Ha C.M."/>
            <person name="Edsinger-Gonzales E."/>
            <person name="Grimwood J."/>
            <person name="Schmutz J."/>
            <person name="Rabbi I.Y."/>
            <person name="Egesi C."/>
            <person name="Nauluvula P."/>
            <person name="Lebot V."/>
            <person name="Ndunguru J."/>
            <person name="Mkamilo G."/>
            <person name="Bart R.S."/>
            <person name="Setter T.L."/>
            <person name="Gleadow R.M."/>
            <person name="Kulakow P."/>
            <person name="Ferguson M.E."/>
            <person name="Rounsley S."/>
            <person name="Rokhsar D.S."/>
        </authorList>
    </citation>
    <scope>NUCLEOTIDE SEQUENCE [LARGE SCALE GENOMIC DNA]</scope>
    <source>
        <strain evidence="2">cv. AM560-2</strain>
    </source>
</reference>
<accession>A0A2C9VY30</accession>
<evidence type="ECO:0000313" key="2">
    <source>
        <dbReference type="Proteomes" id="UP000091857"/>
    </source>
</evidence>
<dbReference type="OMA" id="HCHDLCR"/>
<dbReference type="Gramene" id="Manes.05G198800.1.v8.1">
    <property type="protein sequence ID" value="Manes.05G198800.1.v8.1.CDS"/>
    <property type="gene ID" value="Manes.05G198800.v8.1"/>
</dbReference>
<keyword evidence="2" id="KW-1185">Reference proteome</keyword>
<dbReference type="GO" id="GO:0042803">
    <property type="term" value="F:protein homodimerization activity"/>
    <property type="evidence" value="ECO:0007669"/>
    <property type="project" value="EnsemblPlants"/>
</dbReference>
<dbReference type="OrthoDB" id="2019943at2759"/>
<dbReference type="PANTHER" id="PTHR36379:SF1">
    <property type="entry name" value="PUTATIVE RECOMBINATION INITIATION DEFECT 1-RELATED"/>
    <property type="match status" value="1"/>
</dbReference>
<protein>
    <recommendedName>
        <fullName evidence="3">Protein PRD1</fullName>
    </recommendedName>
</protein>
<evidence type="ECO:0000313" key="1">
    <source>
        <dbReference type="EMBL" id="OAY51241.1"/>
    </source>
</evidence>
<dbReference type="STRING" id="3983.A0A2C9VY30"/>
<gene>
    <name evidence="1" type="ORF">MANES_05G198800v8</name>
</gene>
<dbReference type="SUPFAM" id="SSF48371">
    <property type="entry name" value="ARM repeat"/>
    <property type="match status" value="2"/>
</dbReference>
<sequence>MLFADSQDPDLDFEDLIEEETAQRLHPTTNPSLTLQTSHQCSKGHRSTLSLPTQHGGSICLLCLSNLITTARAPTFHVSYALSQLSLSLSHPPFLHSLLSFHPHFLISPLVSALSLFDDDSIARQLIDLITDLCGSCDATLCDEFLMRVADHISSRTLVWSRRQVYMLHCFGVLLNCSTNNPYAHIKDKDALLSNLVIGLQLPSEEMRGEIMFVLYKLTLCQCAYEESDGAVSLLAFCPKLLHLSLEALLKTQDDTVRLNCVAFLTILAQKGFFGNAYANDINSMSSDEADKFMQTTEHGVDDHPLNLLFAEAIKGPLLSSDRQIQINTLDLIFHYLSREGAPGKQIQLLVDENIVDYVFEILRLSECKDPVVNSGILVLDLLSTAEKGFTERLLVGFQILISIVRYVSEVPFHPVQIQTMKLIWNGISDFPGIISISHIEELVHVLARLLQRHTDGEMGLSSDAFATVCSIFVALLKSPSFCGNLDLITSVEEATTYAILACLNISENDPSQLLHSLYLLKEAYGYGHEEMSTNNSTITGLLNCIVDLCTSHILPWFVTVIDEVDEEIVLGILETFHFILLQDSDNQATKFANRLVKSSWFSLAFGYLGVFPTEKMKLRVYVMLSSIVDVLLGNDTGQPIRDAAPNLPTDPIDLLFLLGQKSSHNSSLSTCQSAVLLILHTSSLYDERLADEKSILASLEQYILVNRDDATNTLTMIQLANLYGLCRSVTKMNCQIPYSPEAERILFHLLTENEWDLPSSRIHLVSLKWLFQQEKLFYALSYQILKFCRSNSSNGTQIAIHGKSSHVISAQVIAELAKSEDNYVARLLVCLLMQVAEEENQEGDLTLTVNLSAKIISISPAASNQLCLNGISNAIRNIYYNPNNFSSPKIFMATSLLVFNVLHSVHAEALSEDEAWLAVTMKLLDSICTMAGKCWSVEALLAFAIFSLILHQSTSKVLLGAANAILFNGSLASMIKNVIHEACLKGPALFDCNEGTSIGESLIFVLLLNYFSLRSLHVVLPGAVDWQNLLDLPNVMQPVSVISIYCHDLCRLMHFGSPTVKLVASYCLLEFITRLSEQRNTKKEELKCSMGYLMSMMTILEGLIFYSDTRVSINCSHCLSMILGWEKPDTKETIVNADNTWCRLIVEEMAMSLAVPSLASKSFTNYHKPAVHVAVALLKLQKSPQWLSTVFDDPCISGIIKNLMASNISAEMVLLFQQLVRSELLKAEQIASVNRVLQECRKHIYTRDVQNDHPDEQAEMRVTVADDLGEVCAYLIHLMLSEAPLDADSMGLQTEKRRLLEEIEMFFRTLTVEDDNQGNSSINSA</sequence>
<comment type="caution">
    <text evidence="1">The sequence shown here is derived from an EMBL/GenBank/DDBJ whole genome shotgun (WGS) entry which is preliminary data.</text>
</comment>
<organism evidence="1 2">
    <name type="scientific">Manihot esculenta</name>
    <name type="common">Cassava</name>
    <name type="synonym">Jatropha manihot</name>
    <dbReference type="NCBI Taxonomy" id="3983"/>
    <lineage>
        <taxon>Eukaryota</taxon>
        <taxon>Viridiplantae</taxon>
        <taxon>Streptophyta</taxon>
        <taxon>Embryophyta</taxon>
        <taxon>Tracheophyta</taxon>
        <taxon>Spermatophyta</taxon>
        <taxon>Magnoliopsida</taxon>
        <taxon>eudicotyledons</taxon>
        <taxon>Gunneridae</taxon>
        <taxon>Pentapetalae</taxon>
        <taxon>rosids</taxon>
        <taxon>fabids</taxon>
        <taxon>Malpighiales</taxon>
        <taxon>Euphorbiaceae</taxon>
        <taxon>Crotonoideae</taxon>
        <taxon>Manihoteae</taxon>
        <taxon>Manihot</taxon>
    </lineage>
</organism>
<dbReference type="InterPro" id="IPR016024">
    <property type="entry name" value="ARM-type_fold"/>
</dbReference>
<dbReference type="Proteomes" id="UP000091857">
    <property type="component" value="Chromosome 5"/>
</dbReference>
<evidence type="ECO:0008006" key="3">
    <source>
        <dbReference type="Google" id="ProtNLM"/>
    </source>
</evidence>
<name>A0A2C9VY30_MANES</name>
<dbReference type="GO" id="GO:0051026">
    <property type="term" value="P:chiasma assembly"/>
    <property type="evidence" value="ECO:0007669"/>
    <property type="project" value="EnsemblPlants"/>
</dbReference>
<dbReference type="PANTHER" id="PTHR36379">
    <property type="entry name" value="PROTEIN PRD1"/>
    <property type="match status" value="1"/>
</dbReference>
<proteinExistence type="predicted"/>
<dbReference type="GO" id="GO:0042138">
    <property type="term" value="P:meiotic DNA double-strand break formation"/>
    <property type="evidence" value="ECO:0000318"/>
    <property type="project" value="GO_Central"/>
</dbReference>